<evidence type="ECO:0000256" key="2">
    <source>
        <dbReference type="ARBA" id="ARBA00004742"/>
    </source>
</evidence>
<comment type="similarity">
    <text evidence="3 8">Belongs to the FBPase class 2 family.</text>
</comment>
<name>A0A4R4Y077_9PSEU</name>
<comment type="caution">
    <text evidence="10">The sequence shown here is derived from an EMBL/GenBank/DDBJ whole genome shotgun (WGS) entry which is preliminary data.</text>
</comment>
<feature type="binding site" evidence="9">
    <location>
        <position position="101"/>
    </location>
    <ligand>
        <name>Mn(2+)</name>
        <dbReference type="ChEBI" id="CHEBI:29035"/>
        <label>2</label>
    </ligand>
</feature>
<keyword evidence="4 9" id="KW-0479">Metal-binding</keyword>
<dbReference type="GO" id="GO:0005829">
    <property type="term" value="C:cytosol"/>
    <property type="evidence" value="ECO:0007669"/>
    <property type="project" value="TreeGrafter"/>
</dbReference>
<dbReference type="GO" id="GO:0042132">
    <property type="term" value="F:fructose 1,6-bisphosphate 1-phosphatase activity"/>
    <property type="evidence" value="ECO:0007669"/>
    <property type="project" value="UniProtKB-EC"/>
</dbReference>
<comment type="cofactor">
    <cofactor evidence="9">
        <name>Mn(2+)</name>
        <dbReference type="ChEBI" id="CHEBI:29035"/>
    </cofactor>
</comment>
<dbReference type="OrthoDB" id="3608869at2"/>
<protein>
    <recommendedName>
        <fullName evidence="8">Fructose-1,6-bisphosphatase</fullName>
    </recommendedName>
</protein>
<dbReference type="Gene3D" id="3.30.540.10">
    <property type="entry name" value="Fructose-1,6-Bisphosphatase, subunit A, domain 1"/>
    <property type="match status" value="1"/>
</dbReference>
<evidence type="ECO:0000256" key="9">
    <source>
        <dbReference type="PIRSR" id="PIRSR004532-1"/>
    </source>
</evidence>
<organism evidence="10 11">
    <name type="scientific">Saccharopolyspora elongata</name>
    <dbReference type="NCBI Taxonomy" id="2530387"/>
    <lineage>
        <taxon>Bacteria</taxon>
        <taxon>Bacillati</taxon>
        <taxon>Actinomycetota</taxon>
        <taxon>Actinomycetes</taxon>
        <taxon>Pseudonocardiales</taxon>
        <taxon>Pseudonocardiaceae</taxon>
        <taxon>Saccharopolyspora</taxon>
    </lineage>
</organism>
<feature type="binding site" evidence="9">
    <location>
        <position position="46"/>
    </location>
    <ligand>
        <name>Mn(2+)</name>
        <dbReference type="ChEBI" id="CHEBI:29035"/>
        <label>1</label>
    </ligand>
</feature>
<keyword evidence="5 10" id="KW-0378">Hydrolase</keyword>
<dbReference type="PANTHER" id="PTHR30447:SF0">
    <property type="entry name" value="FRUCTOSE-1,6-BISPHOSPHATASE 1 CLASS 2-RELATED"/>
    <property type="match status" value="1"/>
</dbReference>
<evidence type="ECO:0000256" key="1">
    <source>
        <dbReference type="ARBA" id="ARBA00001273"/>
    </source>
</evidence>
<evidence type="ECO:0000256" key="4">
    <source>
        <dbReference type="ARBA" id="ARBA00022723"/>
    </source>
</evidence>
<evidence type="ECO:0000313" key="10">
    <source>
        <dbReference type="EMBL" id="TDD37366.1"/>
    </source>
</evidence>
<dbReference type="SUPFAM" id="SSF56655">
    <property type="entry name" value="Carbohydrate phosphatase"/>
    <property type="match status" value="1"/>
</dbReference>
<dbReference type="GO" id="GO:0030388">
    <property type="term" value="P:fructose 1,6-bisphosphate metabolic process"/>
    <property type="evidence" value="ECO:0007669"/>
    <property type="project" value="TreeGrafter"/>
</dbReference>
<dbReference type="EMBL" id="SMKW01000096">
    <property type="protein sequence ID" value="TDD37366.1"/>
    <property type="molecule type" value="Genomic_DNA"/>
</dbReference>
<keyword evidence="7 8" id="KW-0119">Carbohydrate metabolism</keyword>
<dbReference type="PANTHER" id="PTHR30447">
    <property type="entry name" value="FRUCTOSE-1,6-BISPHOSPHATASE CLASS 2"/>
    <property type="match status" value="1"/>
</dbReference>
<feature type="binding site" evidence="9">
    <location>
        <position position="70"/>
    </location>
    <ligand>
        <name>Mn(2+)</name>
        <dbReference type="ChEBI" id="CHEBI:29035"/>
        <label>1</label>
    </ligand>
</feature>
<keyword evidence="6 9" id="KW-0464">Manganese</keyword>
<evidence type="ECO:0000256" key="7">
    <source>
        <dbReference type="ARBA" id="ARBA00023277"/>
    </source>
</evidence>
<dbReference type="AlphaFoldDB" id="A0A4R4Y077"/>
<dbReference type="RefSeq" id="WP_132493982.1">
    <property type="nucleotide sequence ID" value="NZ_SMKW01000096.1"/>
</dbReference>
<evidence type="ECO:0000256" key="6">
    <source>
        <dbReference type="ARBA" id="ARBA00023211"/>
    </source>
</evidence>
<dbReference type="Gene3D" id="3.40.190.90">
    <property type="match status" value="1"/>
</dbReference>
<comment type="catalytic activity">
    <reaction evidence="1">
        <text>beta-D-fructose 1,6-bisphosphate + H2O = beta-D-fructose 6-phosphate + phosphate</text>
        <dbReference type="Rhea" id="RHEA:11064"/>
        <dbReference type="ChEBI" id="CHEBI:15377"/>
        <dbReference type="ChEBI" id="CHEBI:32966"/>
        <dbReference type="ChEBI" id="CHEBI:43474"/>
        <dbReference type="ChEBI" id="CHEBI:57634"/>
        <dbReference type="EC" id="3.1.3.11"/>
    </reaction>
</comment>
<dbReference type="GO" id="GO:0006094">
    <property type="term" value="P:gluconeogenesis"/>
    <property type="evidence" value="ECO:0007669"/>
    <property type="project" value="UniProtKB-UniPathway"/>
</dbReference>
<dbReference type="Pfam" id="PF03320">
    <property type="entry name" value="FBPase_glpX"/>
    <property type="match status" value="1"/>
</dbReference>
<comment type="pathway">
    <text evidence="2">Carbohydrate biosynthesis; gluconeogenesis.</text>
</comment>
<dbReference type="UniPathway" id="UPA00138"/>
<evidence type="ECO:0000313" key="11">
    <source>
        <dbReference type="Proteomes" id="UP000294947"/>
    </source>
</evidence>
<evidence type="ECO:0000256" key="5">
    <source>
        <dbReference type="ARBA" id="ARBA00022801"/>
    </source>
</evidence>
<dbReference type="PIRSF" id="PIRSF004532">
    <property type="entry name" value="GlpX"/>
    <property type="match status" value="1"/>
</dbReference>
<evidence type="ECO:0000256" key="8">
    <source>
        <dbReference type="PIRNR" id="PIRNR004532"/>
    </source>
</evidence>
<proteinExistence type="inferred from homology"/>
<reference evidence="10 11" key="1">
    <citation type="submission" date="2019-03" db="EMBL/GenBank/DDBJ databases">
        <title>Draft genome sequences of novel Actinobacteria.</title>
        <authorList>
            <person name="Sahin N."/>
            <person name="Ay H."/>
            <person name="Saygin H."/>
        </authorList>
    </citation>
    <scope>NUCLEOTIDE SEQUENCE [LARGE SCALE GENOMIC DNA]</scope>
    <source>
        <strain evidence="10 11">7K502</strain>
    </source>
</reference>
<sequence>MQRQSEGAPRNRTDIHTLEAVALAATHSAAMASHAWVGRHDKDAADAAATDAIRQVLADAPGRGTVIIGEGEKDEAPMLYNGETLGNGLGPDFDIAVDPLEGTKFCAKNLPGALATIAFAESGSLWSPGPGFYMDKIVVPPQAKDVVDLTDSPERTLHKVAQALGKPVSELRVVIMDKPRHQKLIARVLQAGAAVHTPAEGDVGGSLEVLLPTGNADLLLGIGGTPEGVMTAAAVRGLGGGMLGRLAPQRDAEADAIRAAGMDLDRIYSCDELVSGDAFFVATGISGGSLLSQPRESDGTVLAESLLISSGQVRHISHTTFGSLPRMAGLPS</sequence>
<evidence type="ECO:0000256" key="3">
    <source>
        <dbReference type="ARBA" id="ARBA00008989"/>
    </source>
</evidence>
<feature type="binding site" evidence="9">
    <location>
        <position position="227"/>
    </location>
    <ligand>
        <name>Mn(2+)</name>
        <dbReference type="ChEBI" id="CHEBI:29035"/>
        <label>2</label>
    </ligand>
</feature>
<dbReference type="Proteomes" id="UP000294947">
    <property type="component" value="Unassembled WGS sequence"/>
</dbReference>
<gene>
    <name evidence="10" type="primary">glpX</name>
    <name evidence="10" type="ORF">E1288_40555</name>
</gene>
<dbReference type="GO" id="GO:0046872">
    <property type="term" value="F:metal ion binding"/>
    <property type="evidence" value="ECO:0007669"/>
    <property type="project" value="UniProtKB-KW"/>
</dbReference>
<accession>A0A4R4Y077</accession>
<dbReference type="GO" id="GO:0006071">
    <property type="term" value="P:glycerol metabolic process"/>
    <property type="evidence" value="ECO:0007669"/>
    <property type="project" value="InterPro"/>
</dbReference>
<dbReference type="InterPro" id="IPR004464">
    <property type="entry name" value="FBPase_class-2/SBPase"/>
</dbReference>
<feature type="binding site" evidence="9">
    <location>
        <position position="98"/>
    </location>
    <ligand>
        <name>Mn(2+)</name>
        <dbReference type="ChEBI" id="CHEBI:29035"/>
        <label>2</label>
    </ligand>
</feature>
<dbReference type="NCBIfam" id="TIGR00330">
    <property type="entry name" value="glpX"/>
    <property type="match status" value="1"/>
</dbReference>
<keyword evidence="11" id="KW-1185">Reference proteome</keyword>